<evidence type="ECO:0000259" key="2">
    <source>
        <dbReference type="Pfam" id="PF13649"/>
    </source>
</evidence>
<dbReference type="STRING" id="183763.LP52_25100"/>
<keyword evidence="4" id="KW-1185">Reference proteome</keyword>
<evidence type="ECO:0000256" key="1">
    <source>
        <dbReference type="SAM" id="MobiDB-lite"/>
    </source>
</evidence>
<feature type="domain" description="Methyltransferase" evidence="2">
    <location>
        <begin position="39"/>
        <end position="138"/>
    </location>
</feature>
<dbReference type="AlphaFoldDB" id="A0A0C2JHF6"/>
<dbReference type="OrthoDB" id="474235at2"/>
<comment type="caution">
    <text evidence="3">The sequence shown here is derived from an EMBL/GenBank/DDBJ whole genome shotgun (WGS) entry which is preliminary data.</text>
</comment>
<dbReference type="Proteomes" id="UP000031675">
    <property type="component" value="Unassembled WGS sequence"/>
</dbReference>
<gene>
    <name evidence="3" type="ORF">LP52_25100</name>
</gene>
<dbReference type="InterPro" id="IPR041698">
    <property type="entry name" value="Methyltransf_25"/>
</dbReference>
<organism evidence="3 4">
    <name type="scientific">Streptomonospora alba</name>
    <dbReference type="NCBI Taxonomy" id="183763"/>
    <lineage>
        <taxon>Bacteria</taxon>
        <taxon>Bacillati</taxon>
        <taxon>Actinomycetota</taxon>
        <taxon>Actinomycetes</taxon>
        <taxon>Streptosporangiales</taxon>
        <taxon>Nocardiopsidaceae</taxon>
        <taxon>Streptomonospora</taxon>
    </lineage>
</organism>
<dbReference type="RefSeq" id="WP_040276887.1">
    <property type="nucleotide sequence ID" value="NZ_JROO01000069.1"/>
</dbReference>
<dbReference type="Gene3D" id="3.40.50.150">
    <property type="entry name" value="Vaccinia Virus protein VP39"/>
    <property type="match status" value="1"/>
</dbReference>
<dbReference type="GO" id="GO:0032259">
    <property type="term" value="P:methylation"/>
    <property type="evidence" value="ECO:0007669"/>
    <property type="project" value="UniProtKB-KW"/>
</dbReference>
<dbReference type="CDD" id="cd02440">
    <property type="entry name" value="AdoMet_MTases"/>
    <property type="match status" value="1"/>
</dbReference>
<dbReference type="GO" id="GO:0008168">
    <property type="term" value="F:methyltransferase activity"/>
    <property type="evidence" value="ECO:0007669"/>
    <property type="project" value="UniProtKB-KW"/>
</dbReference>
<dbReference type="EMBL" id="JROO01000069">
    <property type="protein sequence ID" value="KIH96427.1"/>
    <property type="molecule type" value="Genomic_DNA"/>
</dbReference>
<evidence type="ECO:0000313" key="4">
    <source>
        <dbReference type="Proteomes" id="UP000031675"/>
    </source>
</evidence>
<feature type="region of interest" description="Disordered" evidence="1">
    <location>
        <begin position="205"/>
        <end position="226"/>
    </location>
</feature>
<sequence>MVSPRIPPVYRALDFNSPLSDERADRLIRTLAPLAGSRVVDLGCGWAELLLRAVAAEPAATGLGIDSDEDAVAHGRANAAARGLAERVEPATGDAGRWSGGPEDAVINVGAAHVWGGAPETHTSNALAALSDLLRPGGRLLFGECFWLRTPTSAELSAMPIPRLQYRSLPDLVEVALSHGFRLLALSQADLDEWDDFESRHAQGREDWLRQNPDSPEAGEVRAKADAHRDARLRGMRETVGFAYLTLVRV</sequence>
<keyword evidence="3" id="KW-0489">Methyltransferase</keyword>
<proteinExistence type="predicted"/>
<reference evidence="4" key="1">
    <citation type="journal article" date="2015" name="Chem. Biol.">
        <title>Structure, bioactivity, and resistance mechanism of streptomonomicin, an unusual lasso Peptide from an understudied halophilic actinomycete.</title>
        <authorList>
            <person name="Metelev M."/>
            <person name="Tietz J.I."/>
            <person name="Melby J.O."/>
            <person name="Blair P.M."/>
            <person name="Zhu L."/>
            <person name="Livnat I."/>
            <person name="Severinov K."/>
            <person name="Mitchell D.A."/>
        </authorList>
    </citation>
    <scope>NUCLEOTIDE SEQUENCE [LARGE SCALE GENOMIC DNA]</scope>
    <source>
        <strain evidence="4">YIM 90003</strain>
    </source>
</reference>
<evidence type="ECO:0000313" key="3">
    <source>
        <dbReference type="EMBL" id="KIH96427.1"/>
    </source>
</evidence>
<protein>
    <submittedName>
        <fullName evidence="3">Methyltransferase type 12</fullName>
    </submittedName>
</protein>
<name>A0A0C2JHF6_9ACTN</name>
<keyword evidence="3" id="KW-0808">Transferase</keyword>
<dbReference type="InterPro" id="IPR029063">
    <property type="entry name" value="SAM-dependent_MTases_sf"/>
</dbReference>
<accession>A0A0C2JHF6</accession>
<dbReference type="Pfam" id="PF13649">
    <property type="entry name" value="Methyltransf_25"/>
    <property type="match status" value="1"/>
</dbReference>
<dbReference type="SUPFAM" id="SSF53335">
    <property type="entry name" value="S-adenosyl-L-methionine-dependent methyltransferases"/>
    <property type="match status" value="1"/>
</dbReference>